<feature type="compositionally biased region" description="Basic and acidic residues" evidence="7">
    <location>
        <begin position="760"/>
        <end position="777"/>
    </location>
</feature>
<keyword evidence="5" id="KW-0652">Protein synthesis inhibitor</keyword>
<feature type="domain" description="Protein kinase" evidence="8">
    <location>
        <begin position="1184"/>
        <end position="1539"/>
    </location>
</feature>
<organism evidence="9">
    <name type="scientific">Neospora caninum (strain Liverpool)</name>
    <dbReference type="NCBI Taxonomy" id="572307"/>
    <lineage>
        <taxon>Eukaryota</taxon>
        <taxon>Sar</taxon>
        <taxon>Alveolata</taxon>
        <taxon>Apicomplexa</taxon>
        <taxon>Conoidasida</taxon>
        <taxon>Coccidia</taxon>
        <taxon>Eucoccidiorida</taxon>
        <taxon>Eimeriorina</taxon>
        <taxon>Sarcocystidae</taxon>
        <taxon>Neospora</taxon>
    </lineage>
</organism>
<dbReference type="SUPFAM" id="SSF56112">
    <property type="entry name" value="Protein kinase-like (PK-like)"/>
    <property type="match status" value="2"/>
</dbReference>
<feature type="compositionally biased region" description="Basic and acidic residues" evidence="7">
    <location>
        <begin position="1943"/>
        <end position="1954"/>
    </location>
</feature>
<feature type="compositionally biased region" description="Low complexity" evidence="7">
    <location>
        <begin position="1358"/>
        <end position="1385"/>
    </location>
</feature>
<dbReference type="GO" id="GO:0005524">
    <property type="term" value="F:ATP binding"/>
    <property type="evidence" value="ECO:0007669"/>
    <property type="project" value="UniProtKB-KW"/>
</dbReference>
<dbReference type="PANTHER" id="PTHR11042">
    <property type="entry name" value="EUKARYOTIC TRANSLATION INITIATION FACTOR 2-ALPHA KINASE EIF2-ALPHA KINASE -RELATED"/>
    <property type="match status" value="1"/>
</dbReference>
<feature type="region of interest" description="Disordered" evidence="7">
    <location>
        <begin position="2141"/>
        <end position="2171"/>
    </location>
</feature>
<feature type="compositionally biased region" description="Basic and acidic residues" evidence="7">
    <location>
        <begin position="438"/>
        <end position="450"/>
    </location>
</feature>
<dbReference type="GO" id="GO:0005737">
    <property type="term" value="C:cytoplasm"/>
    <property type="evidence" value="ECO:0007669"/>
    <property type="project" value="TreeGrafter"/>
</dbReference>
<keyword evidence="1" id="KW-0808">Transferase</keyword>
<feature type="region of interest" description="Disordered" evidence="7">
    <location>
        <begin position="216"/>
        <end position="259"/>
    </location>
</feature>
<comment type="similarity">
    <text evidence="6">Belongs to the protein kinase superfamily. Ser/Thr protein kinase family. GCN2 subfamily.</text>
</comment>
<evidence type="ECO:0000256" key="3">
    <source>
        <dbReference type="ARBA" id="ARBA00022777"/>
    </source>
</evidence>
<name>A0A0F7ULF8_NEOCL</name>
<evidence type="ECO:0000313" key="9">
    <source>
        <dbReference type="EMBL" id="CEL69841.1"/>
    </source>
</evidence>
<evidence type="ECO:0000256" key="6">
    <source>
        <dbReference type="ARBA" id="ARBA00037982"/>
    </source>
</evidence>
<dbReference type="InterPro" id="IPR008271">
    <property type="entry name" value="Ser/Thr_kinase_AS"/>
</dbReference>
<dbReference type="InterPro" id="IPR011009">
    <property type="entry name" value="Kinase-like_dom_sf"/>
</dbReference>
<dbReference type="PROSITE" id="PS50011">
    <property type="entry name" value="PROTEIN_KINASE_DOM"/>
    <property type="match status" value="1"/>
</dbReference>
<dbReference type="Pfam" id="PF00069">
    <property type="entry name" value="Pkinase"/>
    <property type="match status" value="3"/>
</dbReference>
<feature type="region of interest" description="Disordered" evidence="7">
    <location>
        <begin position="1573"/>
        <end position="1598"/>
    </location>
</feature>
<dbReference type="Gene3D" id="1.10.510.10">
    <property type="entry name" value="Transferase(Phosphotransferase) domain 1"/>
    <property type="match status" value="2"/>
</dbReference>
<feature type="region of interest" description="Disordered" evidence="7">
    <location>
        <begin position="588"/>
        <end position="628"/>
    </location>
</feature>
<feature type="compositionally biased region" description="Polar residues" evidence="7">
    <location>
        <begin position="1241"/>
        <end position="1251"/>
    </location>
</feature>
<evidence type="ECO:0000256" key="2">
    <source>
        <dbReference type="ARBA" id="ARBA00022741"/>
    </source>
</evidence>
<feature type="region of interest" description="Disordered" evidence="7">
    <location>
        <begin position="1943"/>
        <end position="1966"/>
    </location>
</feature>
<feature type="region of interest" description="Disordered" evidence="7">
    <location>
        <begin position="1353"/>
        <end position="1399"/>
    </location>
</feature>
<feature type="compositionally biased region" description="Basic and acidic residues" evidence="7">
    <location>
        <begin position="1147"/>
        <end position="1169"/>
    </location>
</feature>
<feature type="compositionally biased region" description="Basic and acidic residues" evidence="7">
    <location>
        <begin position="402"/>
        <end position="417"/>
    </location>
</feature>
<evidence type="ECO:0000256" key="5">
    <source>
        <dbReference type="ARBA" id="ARBA00023193"/>
    </source>
</evidence>
<sequence>MASDAGLSSHPEEDSRCKAQEYAFASSALPGSKQTTFTNSLCSSSSSSPPSSLFHVYPSAPMSHHRSGGDRHGNSGKRCSPPFLPQHGSAWCTSRTAHDNDGNDLLRYRDQGRTRDDEELAEGGEGESEGEEQRGEQRGTDVSGEERKVNTTEKGKSLRALTSPINESPAVYPTPQTSTESIGGPTMQGHEACFVPADFRSDSPPLLHFHHTSARLCRRQSASGDMECRKGGEGSAKKKKRGSKGNSDGGDSDSNPTLASQRLSKDFTGVIVAGRGGCGRVLKATHVLDGQTYAIKEIKFAATREHLDAHMALFLREVQCLRRLDAHPNIVRYFNSWVEVSPSPLTPENAMHRTSLPASRGQAPLGAKASWVRSPLTPWTSGRIPCPKVKKIFRDGGTSRWKIGEQREDGEESDGRRQSHARRISRSSSWCEPESEETGERNSDYDGGKKGEVKAFRGSLPVSPFCCSMAEDGTRKRNTNGIPRASSCTRPPCASVRRGRRKVGEQNTVQTDQRKHRHFAQSTLSAMGARVRPSNRCVGGASSPFDSGPCAGLSEGDNQCKTPHFFSDQHGGSSLCGSSPKGMVLRAKRRTTRESDEESESGQAGRRPVSAEWGTLRSEKRNRSWRREQVSETLNAALESARKEFLRLHEAASDRLGNHRMSSGNNCALSCNGQSCPLWQETTVSTADCVRWSAGNARDQEEHLREEIDKEKVKDEVTDKWNEDVGQKELDREDAVGNGQGTSIVSQGVGHAFARINKRLDGEKKLGRSPEAKEGREGAYGPRSQHAGENGSPPDGAMIPAAQKERERNVTLPGYEGTDTNDDDEVRSKKGVYHYRTGGPYEDLPSNVWSHDHPITSLDRTPVRLKTPSTGDKNIRNAGKKPGTKCLVSDDFWPCYGFYSDDGGEDGLQIVFAEVEPGGTLSSAGEERKTEEEKNAAGRVWISDAKARYSCFGDIGANTAEASTKHGTDVKGGIRSIDSNRGDSGRMEMGEWLMGHMAVEKTDPEKDRPLHRPFNWQPAGLSPVAVGGITAEQKEKGARGCRGRQQGIMGTADSTERSCKSRRRHSCCYPRCREEKTYLCRGRSQSSLSARWLPADDVEGWRGEAQKIKVRCLAEEVVGAAEFTYLKEEASDGIIHSVPGRQAGARDSPREAVPEDKNDASIRKPDSSHSPRTSYNNIKDRSPLPLIGGRGRLEISCDDKSPHKERQGDGRQEVTVFNLPHGRETVKRRAPSSERRGQGPVNANISSQNNPDRPVNRRPFLGRSHFCERNQCRVAVTLYIQMEYCGMSLDEYIAQTPEVDPERNEEIVAMIISGLYQCHSAGVMHRDLKPSNIFIDKETGVVKIGDFGLAFSGDMEASPRSSRDSGISSKDSSSKSHSAVVTLSSPTPTGKKAHAKKDEGCQVTLSGVRHSGGNGVKNMKEGAESVHMSSTTANTCRHQNLQEERQQSNHCACLHNCHVPSSSPSCSATSLTRGAQPHANIHEDTRFKTQAHQNSPCGTSCMPYPASAERTPQNDMLRGDGSTRRSTRPTLDSGVGENVTQSVGREAISDAPEISPNCCAAVPLPSTGKCFALPSPGLQKSRDDSSERTNETLTNGTPLVLGKMSTPVKICGSHAPCLTPRTTLDVRLCESPILSSIQLDLATSETEMVPWSRRGDQPPPLGKSEVDVNGGILTNKASVPHQAQSPVASPGGKALRPAPSLWCTVNVHAAGPIDDTRQKCENCVQSRSDRFSVGMRVGAMTATPSGGSPTCRVVCCGSGSGHAHDNAMLGILPSMKNVSLPASTFGSPRLASTSAQSCACGGWHRDYSGCASPVKPVGQFQFHSPRTGFACVHNVHSPCNSPHRRGQLPIFWCPTPCGLHWPASGVNLHNQCSRVAGRHEREFRSPRMCSAASIDGAGCCGIAGGPCCDMWSPNPHSCGDPYCRLCDSVREEDEVEMRLGMDKEEQKGGREKYTLSRSGPSSPEILLPATPRATAVEGGFCPDTCRQVPGASQVWRSSRETWRCSGQLIAAVDGCSNQMIVLQANTPAVGISEGRTERRPSLLQQMNDNSPVLAARRMRAADSSSCSPSFGCRNPVKGSENGAWSPWYLPSGSLPLTSPADLNEAARQKSPFLSPELLRVGQDQVGKGGAAFVQEEKTVAKRWSSPCQRSKARHRSPSLPSNPRDRPPLVSPVFEERTTGVGTRAYAPPEQLQGGRYDFSVDIWALGLIVLNLFTRCNTAMEQAMNFRNARDGRFPPNVTSTYPWIVPFCRWCLQKDPSKRPTVRQLYQHYWSTGSVFGPKIKAPKCSTLELLSRTENQNVSFPQCCRLPHVWTGACLPHRLPPSEELLFYSPKQGCPSSVESHLSGDDEPQGSVPGIGQSLRQHFAVVQGPAGSGLRECWDQASSSFDAQADGQDHPSQSYPTGPLGTPCHHSSLPADWVPLSFACRSRMESAHTSTIDAGERSSGDTVQSPTVLLATECSFFSDHLN</sequence>
<evidence type="ECO:0000256" key="4">
    <source>
        <dbReference type="ARBA" id="ARBA00022840"/>
    </source>
</evidence>
<dbReference type="PROSITE" id="PS60014">
    <property type="entry name" value="ALPHA_CONOTOXIN"/>
    <property type="match status" value="1"/>
</dbReference>
<dbReference type="PANTHER" id="PTHR11042:SF195">
    <property type="entry name" value="KINASE, PUTATIVE (AFU_ORTHOLOGUE AFUA_2G16620)-RELATED"/>
    <property type="match status" value="1"/>
</dbReference>
<evidence type="ECO:0000256" key="1">
    <source>
        <dbReference type="ARBA" id="ARBA00022679"/>
    </source>
</evidence>
<feature type="compositionally biased region" description="Basic and acidic residues" evidence="7">
    <location>
        <begin position="131"/>
        <end position="156"/>
    </location>
</feature>
<reference evidence="9" key="1">
    <citation type="journal article" date="2015" name="PLoS ONE">
        <title>Comprehensive Evaluation of Toxoplasma gondii VEG and Neospora caninum LIV Genomes with Tachyzoite Stage Transcriptome and Proteome Defines Novel Transcript Features.</title>
        <authorList>
            <person name="Ramaprasad A."/>
            <person name="Mourier T."/>
            <person name="Naeem R."/>
            <person name="Malas T.B."/>
            <person name="Moussa E."/>
            <person name="Panigrahi A."/>
            <person name="Vermont S.J."/>
            <person name="Otto T.D."/>
            <person name="Wastling J."/>
            <person name="Pain A."/>
        </authorList>
    </citation>
    <scope>NUCLEOTIDE SEQUENCE</scope>
    <source>
        <strain evidence="9">Liverpool</strain>
    </source>
</reference>
<keyword evidence="4" id="KW-0067">ATP-binding</keyword>
<proteinExistence type="inferred from homology"/>
<feature type="region of interest" description="Disordered" evidence="7">
    <location>
        <begin position="1504"/>
        <end position="1537"/>
    </location>
</feature>
<dbReference type="GO" id="GO:0004672">
    <property type="term" value="F:protein kinase activity"/>
    <property type="evidence" value="ECO:0007669"/>
    <property type="project" value="InterPro"/>
</dbReference>
<feature type="compositionally biased region" description="Basic and acidic residues" evidence="7">
    <location>
        <begin position="1221"/>
        <end position="1237"/>
    </location>
</feature>
<dbReference type="PROSITE" id="PS00108">
    <property type="entry name" value="PROTEIN_KINASE_ST"/>
    <property type="match status" value="1"/>
</dbReference>
<feature type="region of interest" description="Disordered" evidence="7">
    <location>
        <begin position="1136"/>
        <end position="1257"/>
    </location>
</feature>
<feature type="region of interest" description="Disordered" evidence="7">
    <location>
        <begin position="28"/>
        <end position="189"/>
    </location>
</feature>
<feature type="compositionally biased region" description="Basic and acidic residues" evidence="7">
    <location>
        <begin position="226"/>
        <end position="236"/>
    </location>
</feature>
<feature type="region of interest" description="Disordered" evidence="7">
    <location>
        <begin position="760"/>
        <end position="799"/>
    </location>
</feature>
<feature type="compositionally biased region" description="Basic and acidic residues" evidence="7">
    <location>
        <begin position="1580"/>
        <end position="1590"/>
    </location>
</feature>
<feature type="compositionally biased region" description="Acidic residues" evidence="7">
    <location>
        <begin position="117"/>
        <end position="130"/>
    </location>
</feature>
<feature type="compositionally biased region" description="Polar residues" evidence="7">
    <location>
        <begin position="32"/>
        <end position="42"/>
    </location>
</feature>
<feature type="region of interest" description="Disordered" evidence="7">
    <location>
        <begin position="807"/>
        <end position="826"/>
    </location>
</feature>
<dbReference type="Gene3D" id="3.30.200.20">
    <property type="entry name" value="Phosphorylase Kinase, domain 1"/>
    <property type="match status" value="1"/>
</dbReference>
<dbReference type="EMBL" id="LN714486">
    <property type="protein sequence ID" value="CEL69841.1"/>
    <property type="molecule type" value="Genomic_DNA"/>
</dbReference>
<feature type="region of interest" description="Disordered" evidence="7">
    <location>
        <begin position="400"/>
        <end position="450"/>
    </location>
</feature>
<feature type="region of interest" description="Disordered" evidence="7">
    <location>
        <begin position="726"/>
        <end position="745"/>
    </location>
</feature>
<dbReference type="InterPro" id="IPR050339">
    <property type="entry name" value="CC_SR_Kinase"/>
</dbReference>
<gene>
    <name evidence="9" type="ORF">BN1204_055400</name>
</gene>
<feature type="region of interest" description="Disordered" evidence="7">
    <location>
        <begin position="477"/>
        <end position="516"/>
    </location>
</feature>
<feature type="compositionally biased region" description="Basic and acidic residues" evidence="7">
    <location>
        <begin position="617"/>
        <end position="628"/>
    </location>
</feature>
<feature type="region of interest" description="Disordered" evidence="7">
    <location>
        <begin position="964"/>
        <end position="985"/>
    </location>
</feature>
<protein>
    <submittedName>
        <fullName evidence="9">PIK3R4 kinase-related protein (Incomplete catalytic triad), putative</fullName>
    </submittedName>
</protein>
<feature type="region of interest" description="Disordered" evidence="7">
    <location>
        <begin position="2388"/>
        <end position="2409"/>
    </location>
</feature>
<dbReference type="InterPro" id="IPR000719">
    <property type="entry name" value="Prot_kinase_dom"/>
</dbReference>
<dbReference type="SMART" id="SM00220">
    <property type="entry name" value="S_TKc"/>
    <property type="match status" value="1"/>
</dbReference>
<keyword evidence="2" id="KW-0547">Nucleotide-binding</keyword>
<evidence type="ECO:0000259" key="8">
    <source>
        <dbReference type="PROSITE" id="PS50011"/>
    </source>
</evidence>
<feature type="compositionally biased region" description="Basic and acidic residues" evidence="7">
    <location>
        <begin position="726"/>
        <end position="735"/>
    </location>
</feature>
<dbReference type="InterPro" id="IPR018072">
    <property type="entry name" value="Conotoxin_a-typ_CS"/>
</dbReference>
<feature type="compositionally biased region" description="Low complexity" evidence="7">
    <location>
        <begin position="43"/>
        <end position="52"/>
    </location>
</feature>
<dbReference type="GO" id="GO:0017148">
    <property type="term" value="P:negative regulation of translation"/>
    <property type="evidence" value="ECO:0007669"/>
    <property type="project" value="UniProtKB-KW"/>
</dbReference>
<feature type="compositionally biased region" description="Basic and acidic residues" evidence="7">
    <location>
        <begin position="96"/>
        <end position="116"/>
    </location>
</feature>
<keyword evidence="3 9" id="KW-0418">Kinase</keyword>
<dbReference type="GO" id="GO:0005634">
    <property type="term" value="C:nucleus"/>
    <property type="evidence" value="ECO:0007669"/>
    <property type="project" value="TreeGrafter"/>
</dbReference>
<evidence type="ECO:0000256" key="7">
    <source>
        <dbReference type="SAM" id="MobiDB-lite"/>
    </source>
</evidence>
<feature type="compositionally biased region" description="Basic and acidic residues" evidence="7">
    <location>
        <begin position="1191"/>
        <end position="1212"/>
    </location>
</feature>
<accession>A0A0F7ULF8</accession>